<dbReference type="InterPro" id="IPR052918">
    <property type="entry name" value="Motility_Chemotaxis_Reg"/>
</dbReference>
<comment type="caution">
    <text evidence="2">The sequence shown here is derived from an EMBL/GenBank/DDBJ whole genome shotgun (WGS) entry which is preliminary data.</text>
</comment>
<reference evidence="2" key="1">
    <citation type="journal article" date="2023" name="Int. J. Syst. Evol. Microbiol.">
        <title>Collibacillus ludicampi gen. nov., sp. nov., a new soil bacterium of the family Alicyclobacillaceae.</title>
        <authorList>
            <person name="Jojima T."/>
            <person name="Ioku Y."/>
            <person name="Fukuta Y."/>
            <person name="Shirasaka N."/>
            <person name="Matsumura Y."/>
            <person name="Mori M."/>
        </authorList>
    </citation>
    <scope>NUCLEOTIDE SEQUENCE</scope>
    <source>
        <strain evidence="2">TP075</strain>
    </source>
</reference>
<feature type="domain" description="DUF7948" evidence="1">
    <location>
        <begin position="22"/>
        <end position="246"/>
    </location>
</feature>
<organism evidence="2 3">
    <name type="scientific">Collibacillus ludicampi</name>
    <dbReference type="NCBI Taxonomy" id="2771369"/>
    <lineage>
        <taxon>Bacteria</taxon>
        <taxon>Bacillati</taxon>
        <taxon>Bacillota</taxon>
        <taxon>Bacilli</taxon>
        <taxon>Bacillales</taxon>
        <taxon>Alicyclobacillaceae</taxon>
        <taxon>Collibacillus</taxon>
    </lineage>
</organism>
<sequence>MPISEKSKQEIWENFRNLPLLFVPNVGQTNTRVHYFARGSRYGVYFTSEEVVFTFFPGTPRRCHGHPKRFPCNKTVSEEESSFHGIALALHFLNANPVVIPEGKHEGTGKVNYLIGNEPSKWHTNLSTYHEVVYQGLWKGVDLVFQGWNGQLKYTFVVQPGTHPDVIQLFYRGADDLSLDEMGNLQIQTPYGVLIDERPTSYQIRDGQQVEVTSSFVVKQYMTDEKVYSFQVGNDYDPQYPLIIDPDLVYSTYLGGSGSDEGSGIAVDSDGNAYITGSTSSLDFPVTPGVFSFTYRGGISDAFVTKLNSTGTALIYSTYLGGSRFDAGLDIAVDASGNAYVTGSTESSDFPTTPGAFQTTLAGGSDVFVTKLNSSGTALIYSTYLGGSLDDDGFDIAVDPLRNAYVTGSTQSLNFPHTPGAFQTTLAGEYDVFVTKLNPSGSTLVYSTFLGGSGEDESFGITVDAFGNAYVTGSTDSLNFPTTPGALFTTYRGGHTDAFVTKLNSSGTALVYSTYLGGSGYDRGTDIAVDSSGNAYITGDTDSLNFPTTPQAFQTVHAGFDDAFVTKLNSTGSALVYSTYLGGSHFDTGWSISIDSLRNVYVTGDTNSPDFPTTLHAFQTAHADLDDAFVIKLNPMGTMLYSTYLGGSGDDEGFGIAIDASGNAYITGDTNSLNFPSTPSAFQIVNAGGFDAFVTKIRIPTFSCPSVLCEFDASNPKRTTCIVNGTIVDVALVPFQFVACVVLTIRDDTLGIPLCVEPVVVTFNEDVALCLPDPLGNENIVCRILDVLCNAKLVPFDQSILLNITLCKEIQVEADVKLQVPARFCSPRRLISCVVPTMSPTCPPFLFPPQCPSLFPVPTVAPTFAPTLAPTAIPTPIPTLTPAPAPTAPVLELECIHIRKVYDWIFDTNTYTNKITLPEACVRTIQEALQAGHRISVSCATST</sequence>
<dbReference type="PANTHER" id="PTHR35580">
    <property type="entry name" value="CELL SURFACE GLYCOPROTEIN (S-LAYER PROTEIN)-LIKE PROTEIN"/>
    <property type="match status" value="1"/>
</dbReference>
<dbReference type="RefSeq" id="WP_282199566.1">
    <property type="nucleotide sequence ID" value="NZ_BOQE01000001.1"/>
</dbReference>
<evidence type="ECO:0000313" key="2">
    <source>
        <dbReference type="EMBL" id="GIM46468.1"/>
    </source>
</evidence>
<dbReference type="InterPro" id="IPR010620">
    <property type="entry name" value="SBBP_repeat"/>
</dbReference>
<dbReference type="Gene3D" id="2.120.10.30">
    <property type="entry name" value="TolB, C-terminal domain"/>
    <property type="match status" value="1"/>
</dbReference>
<dbReference type="EMBL" id="BOQE01000001">
    <property type="protein sequence ID" value="GIM46468.1"/>
    <property type="molecule type" value="Genomic_DNA"/>
</dbReference>
<evidence type="ECO:0000259" key="1">
    <source>
        <dbReference type="Pfam" id="PF25778"/>
    </source>
</evidence>
<dbReference type="SUPFAM" id="SSF101898">
    <property type="entry name" value="NHL repeat"/>
    <property type="match status" value="2"/>
</dbReference>
<keyword evidence="3" id="KW-1185">Reference proteome</keyword>
<proteinExistence type="predicted"/>
<dbReference type="Proteomes" id="UP001057291">
    <property type="component" value="Unassembled WGS sequence"/>
</dbReference>
<dbReference type="InterPro" id="IPR011042">
    <property type="entry name" value="6-blade_b-propeller_TolB-like"/>
</dbReference>
<name>A0AAV4LFM4_9BACL</name>
<gene>
    <name evidence="2" type="ORF">DNHGIG_20170</name>
</gene>
<accession>A0AAV4LFM4</accession>
<dbReference type="InterPro" id="IPR057708">
    <property type="entry name" value="DUF7948"/>
</dbReference>
<dbReference type="Pfam" id="PF06739">
    <property type="entry name" value="SBBP"/>
    <property type="match status" value="7"/>
</dbReference>
<protein>
    <recommendedName>
        <fullName evidence="1">DUF7948 domain-containing protein</fullName>
    </recommendedName>
</protein>
<dbReference type="AlphaFoldDB" id="A0AAV4LFM4"/>
<dbReference type="Pfam" id="PF25778">
    <property type="entry name" value="DUF7948"/>
    <property type="match status" value="1"/>
</dbReference>
<evidence type="ECO:0000313" key="3">
    <source>
        <dbReference type="Proteomes" id="UP001057291"/>
    </source>
</evidence>
<dbReference type="PANTHER" id="PTHR35580:SF1">
    <property type="entry name" value="PHYTASE-LIKE DOMAIN-CONTAINING PROTEIN"/>
    <property type="match status" value="1"/>
</dbReference>